<organism evidence="2 3">
    <name type="scientific">Polyplax serrata</name>
    <name type="common">Common mouse louse</name>
    <dbReference type="NCBI Taxonomy" id="468196"/>
    <lineage>
        <taxon>Eukaryota</taxon>
        <taxon>Metazoa</taxon>
        <taxon>Ecdysozoa</taxon>
        <taxon>Arthropoda</taxon>
        <taxon>Hexapoda</taxon>
        <taxon>Insecta</taxon>
        <taxon>Pterygota</taxon>
        <taxon>Neoptera</taxon>
        <taxon>Paraneoptera</taxon>
        <taxon>Psocodea</taxon>
        <taxon>Troctomorpha</taxon>
        <taxon>Phthiraptera</taxon>
        <taxon>Anoplura</taxon>
        <taxon>Polyplacidae</taxon>
        <taxon>Polyplax</taxon>
    </lineage>
</organism>
<accession>A0ABR1AHK5</accession>
<evidence type="ECO:0000313" key="3">
    <source>
        <dbReference type="Proteomes" id="UP001359485"/>
    </source>
</evidence>
<dbReference type="EMBL" id="JAWJWF010000048">
    <property type="protein sequence ID" value="KAK6619843.1"/>
    <property type="molecule type" value="Genomic_DNA"/>
</dbReference>
<evidence type="ECO:0000313" key="2">
    <source>
        <dbReference type="EMBL" id="KAK6619843.1"/>
    </source>
</evidence>
<sequence>MSGTVRRLMLWRVGIAPTTNPWEAGDVALSRSPLPTQGFSGPLRFFRGFESLTIGLPSQRVLCAWAFFLGIQKKNDLGQCHRGEDPRSNYGPGQQQGMTLSSLPTSSFNIHDHDNTYADRISTLRSLHGGDSDLRRQQYRHGPDRVLVCELERHSHGSRAATLQLPRRRRDHYGDEVLRKVSDPHVPLNLSRTQVPYYQDHSPFYLKGDGEDPVYEEIRQAASDASDEELRRCVASRQSLRSCGDYSPLIPSSQGPSDPSRVHGSHVQVVSDPHGFLYSPRSHVLPIDR</sequence>
<reference evidence="2 3" key="1">
    <citation type="submission" date="2023-09" db="EMBL/GenBank/DDBJ databases">
        <title>Genomes of two closely related lineages of the louse Polyplax serrata with different host specificities.</title>
        <authorList>
            <person name="Martinu J."/>
            <person name="Tarabai H."/>
            <person name="Stefka J."/>
            <person name="Hypsa V."/>
        </authorList>
    </citation>
    <scope>NUCLEOTIDE SEQUENCE [LARGE SCALE GENOMIC DNA]</scope>
    <source>
        <strain evidence="2">98ZLc_SE</strain>
    </source>
</reference>
<comment type="caution">
    <text evidence="2">The sequence shown here is derived from an EMBL/GenBank/DDBJ whole genome shotgun (WGS) entry which is preliminary data.</text>
</comment>
<dbReference type="Proteomes" id="UP001359485">
    <property type="component" value="Unassembled WGS sequence"/>
</dbReference>
<proteinExistence type="predicted"/>
<feature type="compositionally biased region" description="Polar residues" evidence="1">
    <location>
        <begin position="91"/>
        <end position="104"/>
    </location>
</feature>
<evidence type="ECO:0000256" key="1">
    <source>
        <dbReference type="SAM" id="MobiDB-lite"/>
    </source>
</evidence>
<feature type="region of interest" description="Disordered" evidence="1">
    <location>
        <begin position="80"/>
        <end position="104"/>
    </location>
</feature>
<gene>
    <name evidence="2" type="ORF">RUM44_006242</name>
</gene>
<name>A0ABR1AHK5_POLSC</name>
<protein>
    <submittedName>
        <fullName evidence="2">Uncharacterized protein</fullName>
    </submittedName>
</protein>
<feature type="region of interest" description="Disordered" evidence="1">
    <location>
        <begin position="244"/>
        <end position="266"/>
    </location>
</feature>
<keyword evidence="3" id="KW-1185">Reference proteome</keyword>